<accession>A0A0F9JEC5</accession>
<dbReference type="EMBL" id="LAZR01011642">
    <property type="protein sequence ID" value="KKM60641.1"/>
    <property type="molecule type" value="Genomic_DNA"/>
</dbReference>
<evidence type="ECO:0000256" key="3">
    <source>
        <dbReference type="ARBA" id="ARBA00022723"/>
    </source>
</evidence>
<dbReference type="GO" id="GO:0017136">
    <property type="term" value="F:histone deacetylase activity, NAD-dependent"/>
    <property type="evidence" value="ECO:0007669"/>
    <property type="project" value="TreeGrafter"/>
</dbReference>
<organism evidence="7">
    <name type="scientific">marine sediment metagenome</name>
    <dbReference type="NCBI Taxonomy" id="412755"/>
    <lineage>
        <taxon>unclassified sequences</taxon>
        <taxon>metagenomes</taxon>
        <taxon>ecological metagenomes</taxon>
    </lineage>
</organism>
<dbReference type="PANTHER" id="PTHR11085">
    <property type="entry name" value="NAD-DEPENDENT PROTEIN DEACYLASE SIRTUIN-5, MITOCHONDRIAL-RELATED"/>
    <property type="match status" value="1"/>
</dbReference>
<evidence type="ECO:0000256" key="5">
    <source>
        <dbReference type="ARBA" id="ARBA00023027"/>
    </source>
</evidence>
<keyword evidence="3" id="KW-0479">Metal-binding</keyword>
<dbReference type="GO" id="GO:0070403">
    <property type="term" value="F:NAD+ binding"/>
    <property type="evidence" value="ECO:0007669"/>
    <property type="project" value="InterPro"/>
</dbReference>
<dbReference type="SUPFAM" id="SSF52467">
    <property type="entry name" value="DHS-like NAD/FAD-binding domain"/>
    <property type="match status" value="1"/>
</dbReference>
<dbReference type="AlphaFoldDB" id="A0A0F9JEC5"/>
<dbReference type="InterPro" id="IPR003000">
    <property type="entry name" value="Sirtuin"/>
</dbReference>
<name>A0A0F9JEC5_9ZZZZ</name>
<evidence type="ECO:0000259" key="6">
    <source>
        <dbReference type="PROSITE" id="PS50305"/>
    </source>
</evidence>
<comment type="caution">
    <text evidence="7">The sequence shown here is derived from an EMBL/GenBank/DDBJ whole genome shotgun (WGS) entry which is preliminary data.</text>
</comment>
<dbReference type="InterPro" id="IPR050134">
    <property type="entry name" value="NAD-dep_sirtuin_deacylases"/>
</dbReference>
<dbReference type="GO" id="GO:0046872">
    <property type="term" value="F:metal ion binding"/>
    <property type="evidence" value="ECO:0007669"/>
    <property type="project" value="UniProtKB-KW"/>
</dbReference>
<feature type="domain" description="Deacetylase sirtuin-type" evidence="6">
    <location>
        <begin position="3"/>
        <end position="250"/>
    </location>
</feature>
<dbReference type="PROSITE" id="PS50305">
    <property type="entry name" value="SIRTUIN"/>
    <property type="match status" value="1"/>
</dbReference>
<keyword evidence="5" id="KW-0520">NAD</keyword>
<dbReference type="FunFam" id="3.40.50.1220:FF:000038">
    <property type="entry name" value="NAD-dependent protein deacetylase sirtuin-6 isoform X2"/>
    <property type="match status" value="1"/>
</dbReference>
<sequence length="259" mass="29300">MFFMELREKIELLTQWIAESKKLVIFTGAGISTASGIPDFRGPDGLWTRRDKGLPPPKSPPWDQVKPNLNHYAIVELLEMGKLDYLISQNIDGLHAKSGVPFEKLAELHGNLYFMKCLSCNKKMLFEKIEWDKKMWGKGYRTSPVREGQPTCPHCQGRIISSIVNFGDPLPYDELEESIRRSEEADVFFVIGSSLVVTPAANMPGIAKRKGAKLIILNKGETPYDDVVDLRFDNLIKDVLPPIVERVRKILNTSEQISN</sequence>
<evidence type="ECO:0000256" key="4">
    <source>
        <dbReference type="ARBA" id="ARBA00022833"/>
    </source>
</evidence>
<evidence type="ECO:0000313" key="7">
    <source>
        <dbReference type="EMBL" id="KKM60641.1"/>
    </source>
</evidence>
<dbReference type="Gene3D" id="2.20.28.200">
    <property type="match status" value="1"/>
</dbReference>
<evidence type="ECO:0000256" key="2">
    <source>
        <dbReference type="ARBA" id="ARBA00022679"/>
    </source>
</evidence>
<dbReference type="InterPro" id="IPR029035">
    <property type="entry name" value="DHS-like_NAD/FAD-binding_dom"/>
</dbReference>
<dbReference type="Pfam" id="PF02146">
    <property type="entry name" value="SIR2"/>
    <property type="match status" value="2"/>
</dbReference>
<reference evidence="7" key="1">
    <citation type="journal article" date="2015" name="Nature">
        <title>Complex archaea that bridge the gap between prokaryotes and eukaryotes.</title>
        <authorList>
            <person name="Spang A."/>
            <person name="Saw J.H."/>
            <person name="Jorgensen S.L."/>
            <person name="Zaremba-Niedzwiedzka K."/>
            <person name="Martijn J."/>
            <person name="Lind A.E."/>
            <person name="van Eijk R."/>
            <person name="Schleper C."/>
            <person name="Guy L."/>
            <person name="Ettema T.J."/>
        </authorList>
    </citation>
    <scope>NUCLEOTIDE SEQUENCE</scope>
</reference>
<evidence type="ECO:0000256" key="1">
    <source>
        <dbReference type="ARBA" id="ARBA00012928"/>
    </source>
</evidence>
<gene>
    <name evidence="7" type="ORF">LCGC14_1539790</name>
</gene>
<dbReference type="InterPro" id="IPR026590">
    <property type="entry name" value="Ssirtuin_cat_dom"/>
</dbReference>
<keyword evidence="2" id="KW-0808">Transferase</keyword>
<dbReference type="EC" id="2.3.1.286" evidence="1"/>
<dbReference type="Gene3D" id="3.40.50.1220">
    <property type="entry name" value="TPP-binding domain"/>
    <property type="match status" value="1"/>
</dbReference>
<dbReference type="CDD" id="cd01407">
    <property type="entry name" value="SIR2-fam"/>
    <property type="match status" value="1"/>
</dbReference>
<protein>
    <recommendedName>
        <fullName evidence="1">protein acetyllysine N-acetyltransferase</fullName>
        <ecNumber evidence="1">2.3.1.286</ecNumber>
    </recommendedName>
</protein>
<dbReference type="PANTHER" id="PTHR11085:SF10">
    <property type="entry name" value="NAD-DEPENDENT PROTEIN DEACYLASE SIRTUIN-5, MITOCHONDRIAL-RELATED"/>
    <property type="match status" value="1"/>
</dbReference>
<proteinExistence type="predicted"/>
<keyword evidence="4" id="KW-0862">Zinc</keyword>